<proteinExistence type="predicted"/>
<feature type="region of interest" description="Disordered" evidence="1">
    <location>
        <begin position="264"/>
        <end position="302"/>
    </location>
</feature>
<accession>A0AAE0LRT5</accession>
<gene>
    <name evidence="2" type="ORF">B0H64DRAFT_146846</name>
</gene>
<reference evidence="2" key="2">
    <citation type="submission" date="2023-06" db="EMBL/GenBank/DDBJ databases">
        <authorList>
            <consortium name="Lawrence Berkeley National Laboratory"/>
            <person name="Haridas S."/>
            <person name="Hensen N."/>
            <person name="Bonometti L."/>
            <person name="Westerberg I."/>
            <person name="Brannstrom I.O."/>
            <person name="Guillou S."/>
            <person name="Cros-Aarteil S."/>
            <person name="Calhoun S."/>
            <person name="Kuo A."/>
            <person name="Mondo S."/>
            <person name="Pangilinan J."/>
            <person name="Riley R."/>
            <person name="Labutti K."/>
            <person name="Andreopoulos B."/>
            <person name="Lipzen A."/>
            <person name="Chen C."/>
            <person name="Yanf M."/>
            <person name="Daum C."/>
            <person name="Ng V."/>
            <person name="Clum A."/>
            <person name="Steindorff A."/>
            <person name="Ohm R."/>
            <person name="Martin F."/>
            <person name="Silar P."/>
            <person name="Natvig D."/>
            <person name="Lalanne C."/>
            <person name="Gautier V."/>
            <person name="Ament-Velasquez S.L."/>
            <person name="Kruys A."/>
            <person name="Hutchinson M.I."/>
            <person name="Powell A.J."/>
            <person name="Barry K."/>
            <person name="Miller A.N."/>
            <person name="Grigoriev I.V."/>
            <person name="Debuchy R."/>
            <person name="Gladieux P."/>
            <person name="Thoren M.H."/>
            <person name="Johannesson H."/>
        </authorList>
    </citation>
    <scope>NUCLEOTIDE SEQUENCE</scope>
    <source>
        <strain evidence="2">CBS 168.71</strain>
    </source>
</reference>
<dbReference type="RefSeq" id="XP_062659000.1">
    <property type="nucleotide sequence ID" value="XM_062798366.1"/>
</dbReference>
<evidence type="ECO:0000313" key="2">
    <source>
        <dbReference type="EMBL" id="KAK3295486.1"/>
    </source>
</evidence>
<reference evidence="2" key="1">
    <citation type="journal article" date="2023" name="Mol. Phylogenet. Evol.">
        <title>Genome-scale phylogeny and comparative genomics of the fungal order Sordariales.</title>
        <authorList>
            <person name="Hensen N."/>
            <person name="Bonometti L."/>
            <person name="Westerberg I."/>
            <person name="Brannstrom I.O."/>
            <person name="Guillou S."/>
            <person name="Cros-Aarteil S."/>
            <person name="Calhoun S."/>
            <person name="Haridas S."/>
            <person name="Kuo A."/>
            <person name="Mondo S."/>
            <person name="Pangilinan J."/>
            <person name="Riley R."/>
            <person name="LaButti K."/>
            <person name="Andreopoulos B."/>
            <person name="Lipzen A."/>
            <person name="Chen C."/>
            <person name="Yan M."/>
            <person name="Daum C."/>
            <person name="Ng V."/>
            <person name="Clum A."/>
            <person name="Steindorff A."/>
            <person name="Ohm R.A."/>
            <person name="Martin F."/>
            <person name="Silar P."/>
            <person name="Natvig D.O."/>
            <person name="Lalanne C."/>
            <person name="Gautier V."/>
            <person name="Ament-Velasquez S.L."/>
            <person name="Kruys A."/>
            <person name="Hutchinson M.I."/>
            <person name="Powell A.J."/>
            <person name="Barry K."/>
            <person name="Miller A.N."/>
            <person name="Grigoriev I.V."/>
            <person name="Debuchy R."/>
            <person name="Gladieux P."/>
            <person name="Hiltunen Thoren M."/>
            <person name="Johannesson H."/>
        </authorList>
    </citation>
    <scope>NUCLEOTIDE SEQUENCE</scope>
    <source>
        <strain evidence="2">CBS 168.71</strain>
    </source>
</reference>
<evidence type="ECO:0008006" key="4">
    <source>
        <dbReference type="Google" id="ProtNLM"/>
    </source>
</evidence>
<comment type="caution">
    <text evidence="2">The sequence shown here is derived from an EMBL/GenBank/DDBJ whole genome shotgun (WGS) entry which is preliminary data.</text>
</comment>
<dbReference type="Proteomes" id="UP001278766">
    <property type="component" value="Unassembled WGS sequence"/>
</dbReference>
<dbReference type="GeneID" id="87835314"/>
<feature type="region of interest" description="Disordered" evidence="1">
    <location>
        <begin position="40"/>
        <end position="110"/>
    </location>
</feature>
<evidence type="ECO:0000256" key="1">
    <source>
        <dbReference type="SAM" id="MobiDB-lite"/>
    </source>
</evidence>
<dbReference type="EMBL" id="JAUEPN010000004">
    <property type="protein sequence ID" value="KAK3295486.1"/>
    <property type="molecule type" value="Genomic_DNA"/>
</dbReference>
<sequence length="386" mass="43487">MDINDLLAQDVSGLSDMSDDEDIPYEPLVNLEGIAKDVYDPSKTWQENEGIPDPVPDPIPDTDDEDRDPELRATMPRRTTKRSRLTSRAPRSANRVQKKRPQKKVAGAPARTRLVFSAGMAARMMELFSGEVRAGNFGNNKTEYPRRIMERVRKTMESEYPGHPWTVTKLEYKLRKEENRYRLLLALLAMPGAKYDELSGLPQAPENVWAKFLAEHPEGRWLQTQPLGDRTAYADVYHRWVATGQYIVPASALVGRFSDSDSDMDSDLDSDDIDSDLDSDGIDSDLDSDDIDSDDIDSDDSYNRELEARLARTMAAMARAMEPEPFPGAKDCRVACKAVQRDFAGKMTVKEMAEVISKFVDPKCAIAWNRLSTEGQAELAREWLGK</sequence>
<dbReference type="AlphaFoldDB" id="A0AAE0LRT5"/>
<feature type="region of interest" description="Disordered" evidence="1">
    <location>
        <begin position="1"/>
        <end position="25"/>
    </location>
</feature>
<name>A0AAE0LRT5_9PEZI</name>
<organism evidence="2 3">
    <name type="scientific">Chaetomium fimeti</name>
    <dbReference type="NCBI Taxonomy" id="1854472"/>
    <lineage>
        <taxon>Eukaryota</taxon>
        <taxon>Fungi</taxon>
        <taxon>Dikarya</taxon>
        <taxon>Ascomycota</taxon>
        <taxon>Pezizomycotina</taxon>
        <taxon>Sordariomycetes</taxon>
        <taxon>Sordariomycetidae</taxon>
        <taxon>Sordariales</taxon>
        <taxon>Chaetomiaceae</taxon>
        <taxon>Chaetomium</taxon>
    </lineage>
</organism>
<protein>
    <recommendedName>
        <fullName evidence="4">Myb/SANT-like domain-containing protein</fullName>
    </recommendedName>
</protein>
<feature type="compositionally biased region" description="Acidic residues" evidence="1">
    <location>
        <begin position="264"/>
        <end position="300"/>
    </location>
</feature>
<evidence type="ECO:0000313" key="3">
    <source>
        <dbReference type="Proteomes" id="UP001278766"/>
    </source>
</evidence>
<keyword evidence="3" id="KW-1185">Reference proteome</keyword>